<feature type="domain" description="Signal transduction histidine kinase HWE region" evidence="8">
    <location>
        <begin position="167"/>
        <end position="245"/>
    </location>
</feature>
<evidence type="ECO:0000256" key="4">
    <source>
        <dbReference type="ARBA" id="ARBA00022679"/>
    </source>
</evidence>
<evidence type="ECO:0000313" key="9">
    <source>
        <dbReference type="EMBL" id="OYR15517.1"/>
    </source>
</evidence>
<dbReference type="GO" id="GO:0005524">
    <property type="term" value="F:ATP binding"/>
    <property type="evidence" value="ECO:0007669"/>
    <property type="project" value="UniProtKB-KW"/>
</dbReference>
<keyword evidence="5" id="KW-0547">Nucleotide-binding</keyword>
<protein>
    <recommendedName>
        <fullName evidence="2">histidine kinase</fullName>
        <ecNumber evidence="2">2.7.13.3</ecNumber>
    </recommendedName>
</protein>
<evidence type="ECO:0000256" key="1">
    <source>
        <dbReference type="ARBA" id="ARBA00000085"/>
    </source>
</evidence>
<gene>
    <name evidence="9" type="ORF">CEV32_4792</name>
</gene>
<dbReference type="InterPro" id="IPR035965">
    <property type="entry name" value="PAS-like_dom_sf"/>
</dbReference>
<keyword evidence="4" id="KW-0808">Transferase</keyword>
<keyword evidence="3" id="KW-0597">Phosphoprotein</keyword>
<accession>A0A256FKZ3</accession>
<keyword evidence="10" id="KW-1185">Reference proteome</keyword>
<evidence type="ECO:0000256" key="3">
    <source>
        <dbReference type="ARBA" id="ARBA00022553"/>
    </source>
</evidence>
<name>A0A256FKZ3_9HYPH</name>
<dbReference type="EC" id="2.7.13.3" evidence="2"/>
<evidence type="ECO:0000313" key="10">
    <source>
        <dbReference type="Proteomes" id="UP000216345"/>
    </source>
</evidence>
<dbReference type="PANTHER" id="PTHR41523:SF8">
    <property type="entry name" value="ETHYLENE RESPONSE SENSOR PROTEIN"/>
    <property type="match status" value="1"/>
</dbReference>
<comment type="caution">
    <text evidence="9">The sequence shown here is derived from an EMBL/GenBank/DDBJ whole genome shotgun (WGS) entry which is preliminary data.</text>
</comment>
<dbReference type="Gene3D" id="3.30.450.20">
    <property type="entry name" value="PAS domain"/>
    <property type="match status" value="1"/>
</dbReference>
<dbReference type="Pfam" id="PF07536">
    <property type="entry name" value="HWE_HK"/>
    <property type="match status" value="1"/>
</dbReference>
<organism evidence="9 10">
    <name type="scientific">Brucella rhizosphaerae</name>
    <dbReference type="NCBI Taxonomy" id="571254"/>
    <lineage>
        <taxon>Bacteria</taxon>
        <taxon>Pseudomonadati</taxon>
        <taxon>Pseudomonadota</taxon>
        <taxon>Alphaproteobacteria</taxon>
        <taxon>Hyphomicrobiales</taxon>
        <taxon>Brucellaceae</taxon>
        <taxon>Brucella/Ochrobactrum group</taxon>
        <taxon>Brucella</taxon>
    </lineage>
</organism>
<keyword evidence="7" id="KW-0067">ATP-binding</keyword>
<evidence type="ECO:0000256" key="6">
    <source>
        <dbReference type="ARBA" id="ARBA00022777"/>
    </source>
</evidence>
<dbReference type="GO" id="GO:0004673">
    <property type="term" value="F:protein histidine kinase activity"/>
    <property type="evidence" value="ECO:0007669"/>
    <property type="project" value="UniProtKB-EC"/>
</dbReference>
<dbReference type="AlphaFoldDB" id="A0A256FKZ3"/>
<dbReference type="OrthoDB" id="341208at2"/>
<dbReference type="InterPro" id="IPR011102">
    <property type="entry name" value="Sig_transdc_His_kinase_HWE"/>
</dbReference>
<sequence>MEDKFFFLHATGQSVEEIRSVDWANNELGNSESWPLALKIALQMMLASHFPKAICWGSEYITFFNDAFRPILGNKSDCMGKPFSDIWAEAWSEIAPIAQKAFKGEATFIEDYPLVIDRYGYPEQCYFTFCYSPIRNDDGSVGGFIDTVVESTGKVEAEKNAEVFNAELAHRIKNNFSIINAIASQTFAESDYENLRAFSERLRALSSAHDVLRLGKGSNGSINQIMQGVLAALAVDQRIAIAGPDILIGPKGGTAVSLLIHELATNAIKYGALSNDVGRVNVVLQTSIVDGSEILTIRWEEVDGPEVAQPERAGFGSKLIRMGLLGSGGVKTDYLPNGLKAEISAPLHSLIEDKRHL</sequence>
<evidence type="ECO:0000259" key="8">
    <source>
        <dbReference type="SMART" id="SM00911"/>
    </source>
</evidence>
<evidence type="ECO:0000256" key="7">
    <source>
        <dbReference type="ARBA" id="ARBA00022840"/>
    </source>
</evidence>
<evidence type="ECO:0000256" key="2">
    <source>
        <dbReference type="ARBA" id="ARBA00012438"/>
    </source>
</evidence>
<dbReference type="PANTHER" id="PTHR41523">
    <property type="entry name" value="TWO-COMPONENT SYSTEM SENSOR PROTEIN"/>
    <property type="match status" value="1"/>
</dbReference>
<dbReference type="SUPFAM" id="SSF55785">
    <property type="entry name" value="PYP-like sensor domain (PAS domain)"/>
    <property type="match status" value="1"/>
</dbReference>
<dbReference type="Proteomes" id="UP000216345">
    <property type="component" value="Unassembled WGS sequence"/>
</dbReference>
<dbReference type="SMART" id="SM00911">
    <property type="entry name" value="HWE_HK"/>
    <property type="match status" value="1"/>
</dbReference>
<keyword evidence="6 9" id="KW-0418">Kinase</keyword>
<reference evidence="9 10" key="1">
    <citation type="submission" date="2017-07" db="EMBL/GenBank/DDBJ databases">
        <title>Phylogenetic study on the rhizospheric bacterium Ochrobactrum sp. A44.</title>
        <authorList>
            <person name="Krzyzanowska D.M."/>
            <person name="Ossowicki A."/>
            <person name="Rajewska M."/>
            <person name="Maciag T."/>
            <person name="Kaczynski Z."/>
            <person name="Czerwicka M."/>
            <person name="Jafra S."/>
        </authorList>
    </citation>
    <scope>NUCLEOTIDE SEQUENCE [LARGE SCALE GENOMIC DNA]</scope>
    <source>
        <strain evidence="9 10">PR17</strain>
    </source>
</reference>
<evidence type="ECO:0000256" key="5">
    <source>
        <dbReference type="ARBA" id="ARBA00022741"/>
    </source>
</evidence>
<dbReference type="RefSeq" id="WP_094576498.1">
    <property type="nucleotide sequence ID" value="NZ_JBHEEL010000009.1"/>
</dbReference>
<dbReference type="EMBL" id="NNRK01000025">
    <property type="protein sequence ID" value="OYR15517.1"/>
    <property type="molecule type" value="Genomic_DNA"/>
</dbReference>
<proteinExistence type="predicted"/>
<comment type="catalytic activity">
    <reaction evidence="1">
        <text>ATP + protein L-histidine = ADP + protein N-phospho-L-histidine.</text>
        <dbReference type="EC" id="2.7.13.3"/>
    </reaction>
</comment>